<evidence type="ECO:0000256" key="1">
    <source>
        <dbReference type="ARBA" id="ARBA00006756"/>
    </source>
</evidence>
<name>A0A0B2UKC1_TOXCA</name>
<keyword evidence="5" id="KW-1185">Reference proteome</keyword>
<dbReference type="InterPro" id="IPR046364">
    <property type="entry name" value="Exo70_C"/>
</dbReference>
<dbReference type="GO" id="GO:0006887">
    <property type="term" value="P:exocytosis"/>
    <property type="evidence" value="ECO:0007669"/>
    <property type="project" value="InterPro"/>
</dbReference>
<dbReference type="GO" id="GO:0000145">
    <property type="term" value="C:exocyst"/>
    <property type="evidence" value="ECO:0007669"/>
    <property type="project" value="InterPro"/>
</dbReference>
<dbReference type="GO" id="GO:0005546">
    <property type="term" value="F:phosphatidylinositol-4,5-bisphosphate binding"/>
    <property type="evidence" value="ECO:0007669"/>
    <property type="project" value="InterPro"/>
</dbReference>
<proteinExistence type="inferred from homology"/>
<dbReference type="OrthoDB" id="1922221at2759"/>
<comment type="caution">
    <text evidence="4">The sequence shown here is derived from an EMBL/GenBank/DDBJ whole genome shotgun (WGS) entry which is preliminary data.</text>
</comment>
<organism evidence="4 5">
    <name type="scientific">Toxocara canis</name>
    <name type="common">Canine roundworm</name>
    <dbReference type="NCBI Taxonomy" id="6265"/>
    <lineage>
        <taxon>Eukaryota</taxon>
        <taxon>Metazoa</taxon>
        <taxon>Ecdysozoa</taxon>
        <taxon>Nematoda</taxon>
        <taxon>Chromadorea</taxon>
        <taxon>Rhabditida</taxon>
        <taxon>Spirurina</taxon>
        <taxon>Ascaridomorpha</taxon>
        <taxon>Ascaridoidea</taxon>
        <taxon>Toxocaridae</taxon>
        <taxon>Toxocara</taxon>
    </lineage>
</organism>
<dbReference type="Proteomes" id="UP000031036">
    <property type="component" value="Unassembled WGS sequence"/>
</dbReference>
<dbReference type="STRING" id="6265.A0A0B2UKC1"/>
<evidence type="ECO:0000313" key="5">
    <source>
        <dbReference type="Proteomes" id="UP000031036"/>
    </source>
</evidence>
<dbReference type="Gene3D" id="1.20.1280.170">
    <property type="entry name" value="Exocyst complex component Exo70"/>
    <property type="match status" value="1"/>
</dbReference>
<keyword evidence="2" id="KW-0813">Transport</keyword>
<evidence type="ECO:0000259" key="3">
    <source>
        <dbReference type="Pfam" id="PF03081"/>
    </source>
</evidence>
<reference evidence="4 5" key="1">
    <citation type="submission" date="2014-11" db="EMBL/GenBank/DDBJ databases">
        <title>Genetic blueprint of the zoonotic pathogen Toxocara canis.</title>
        <authorList>
            <person name="Zhu X.-Q."/>
            <person name="Korhonen P.K."/>
            <person name="Cai H."/>
            <person name="Young N.D."/>
            <person name="Nejsum P."/>
            <person name="von Samson-Himmelstjerna G."/>
            <person name="Boag P.R."/>
            <person name="Tan P."/>
            <person name="Li Q."/>
            <person name="Min J."/>
            <person name="Yang Y."/>
            <person name="Wang X."/>
            <person name="Fang X."/>
            <person name="Hall R.S."/>
            <person name="Hofmann A."/>
            <person name="Sternberg P.W."/>
            <person name="Jex A.R."/>
            <person name="Gasser R.B."/>
        </authorList>
    </citation>
    <scope>NUCLEOTIDE SEQUENCE [LARGE SCALE GENOMIC DNA]</scope>
    <source>
        <strain evidence="4">PN_DK_2014</strain>
    </source>
</reference>
<evidence type="ECO:0000313" key="4">
    <source>
        <dbReference type="EMBL" id="KHN71521.1"/>
    </source>
</evidence>
<feature type="non-terminal residue" evidence="4">
    <location>
        <position position="101"/>
    </location>
</feature>
<evidence type="ECO:0000256" key="2">
    <source>
        <dbReference type="ARBA" id="ARBA00022448"/>
    </source>
</evidence>
<feature type="domain" description="Exocyst complex subunit Exo70 C-terminal" evidence="3">
    <location>
        <begin position="8"/>
        <end position="90"/>
    </location>
</feature>
<accession>A0A0B2UKC1</accession>
<dbReference type="InterPro" id="IPR016159">
    <property type="entry name" value="Cullin_repeat-like_dom_sf"/>
</dbReference>
<dbReference type="AlphaFoldDB" id="A0A0B2UKC1"/>
<protein>
    <submittedName>
        <fullName evidence="4">Exocyst complex component 7</fullName>
    </submittedName>
</protein>
<dbReference type="Pfam" id="PF03081">
    <property type="entry name" value="Exo70_C"/>
    <property type="match status" value="1"/>
</dbReference>
<sequence>MSSYLRRENSKNFLSTNTSRTLSALGLNLKNKADYYNDETLAAVFLLNNNNYIHNTLHNDGMFAVVCEHNSEVRSFYKSEINQLINNYLRRCVCIRRFLFP</sequence>
<dbReference type="EMBL" id="JPKZ01021925">
    <property type="protein sequence ID" value="KHN71521.1"/>
    <property type="molecule type" value="Genomic_DNA"/>
</dbReference>
<gene>
    <name evidence="4" type="primary">EXOC7</name>
    <name evidence="4" type="ORF">Tcan_00328</name>
</gene>
<comment type="similarity">
    <text evidence="1">Belongs to the EXO70 family.</text>
</comment>
<dbReference type="SUPFAM" id="SSF74788">
    <property type="entry name" value="Cullin repeat-like"/>
    <property type="match status" value="1"/>
</dbReference>